<evidence type="ECO:0000259" key="2">
    <source>
        <dbReference type="PROSITE" id="PS51029"/>
    </source>
</evidence>
<feature type="region of interest" description="Disordered" evidence="1">
    <location>
        <begin position="112"/>
        <end position="192"/>
    </location>
</feature>
<dbReference type="SMART" id="SM00595">
    <property type="entry name" value="MADF"/>
    <property type="match status" value="1"/>
</dbReference>
<sequence length="338" mass="38646">MADLRQCSREFLTEFIALYESFPCVWRVKSKEYSDRDKKAEAYERLVEKYKEIDATANRETVVKKINSLRSVYRKELAKVNKSIRSGSGEDEIYKPSLWYFDLLHFLNDQETPRQSRNTMDENEESAVDEPPEQVEEDVHESSADGGRSETPATSLSEASTPHSSNILSRNTSRSHSSTRKRKGVPNDDGTTDIMKLVGNKLESLQAEDAFQVFGKHVANKLRDVPSSQNAIAQKLISDVLFEAELGTLTRNFQIVDMTSQRQDDFGLVNGRNWRQQNMPQHPQNMSHTRSSQVGQYHSFSQQSQPMPHTYVPEQLTHTQEYETIGQIPAVSRNIPQE</sequence>
<dbReference type="AlphaFoldDB" id="A0AAV8YP29"/>
<keyword evidence="4" id="KW-1185">Reference proteome</keyword>
<dbReference type="Proteomes" id="UP001162162">
    <property type="component" value="Unassembled WGS sequence"/>
</dbReference>
<feature type="non-terminal residue" evidence="3">
    <location>
        <position position="338"/>
    </location>
</feature>
<feature type="compositionally biased region" description="Acidic residues" evidence="1">
    <location>
        <begin position="121"/>
        <end position="139"/>
    </location>
</feature>
<accession>A0AAV8YP29</accession>
<organism evidence="3 4">
    <name type="scientific">Aromia moschata</name>
    <dbReference type="NCBI Taxonomy" id="1265417"/>
    <lineage>
        <taxon>Eukaryota</taxon>
        <taxon>Metazoa</taxon>
        <taxon>Ecdysozoa</taxon>
        <taxon>Arthropoda</taxon>
        <taxon>Hexapoda</taxon>
        <taxon>Insecta</taxon>
        <taxon>Pterygota</taxon>
        <taxon>Neoptera</taxon>
        <taxon>Endopterygota</taxon>
        <taxon>Coleoptera</taxon>
        <taxon>Polyphaga</taxon>
        <taxon>Cucujiformia</taxon>
        <taxon>Chrysomeloidea</taxon>
        <taxon>Cerambycidae</taxon>
        <taxon>Cerambycinae</taxon>
        <taxon>Callichromatini</taxon>
        <taxon>Aromia</taxon>
    </lineage>
</organism>
<evidence type="ECO:0000313" key="4">
    <source>
        <dbReference type="Proteomes" id="UP001162162"/>
    </source>
</evidence>
<feature type="compositionally biased region" description="Polar residues" evidence="1">
    <location>
        <begin position="280"/>
        <end position="307"/>
    </location>
</feature>
<feature type="compositionally biased region" description="Polar residues" evidence="1">
    <location>
        <begin position="151"/>
        <end position="168"/>
    </location>
</feature>
<reference evidence="3" key="1">
    <citation type="journal article" date="2023" name="Insect Mol. Biol.">
        <title>Genome sequencing provides insights into the evolution of gene families encoding plant cell wall-degrading enzymes in longhorned beetles.</title>
        <authorList>
            <person name="Shin N.R."/>
            <person name="Okamura Y."/>
            <person name="Kirsch R."/>
            <person name="Pauchet Y."/>
        </authorList>
    </citation>
    <scope>NUCLEOTIDE SEQUENCE</scope>
    <source>
        <strain evidence="3">AMC_N1</strain>
    </source>
</reference>
<protein>
    <recommendedName>
        <fullName evidence="2">MADF domain-containing protein</fullName>
    </recommendedName>
</protein>
<dbReference type="PANTHER" id="PTHR21505">
    <property type="entry name" value="MADF DOMAIN-CONTAINING PROTEIN-RELATED"/>
    <property type="match status" value="1"/>
</dbReference>
<evidence type="ECO:0000256" key="1">
    <source>
        <dbReference type="SAM" id="MobiDB-lite"/>
    </source>
</evidence>
<feature type="region of interest" description="Disordered" evidence="1">
    <location>
        <begin position="280"/>
        <end position="308"/>
    </location>
</feature>
<dbReference type="PANTHER" id="PTHR21505:SF8">
    <property type="entry name" value="DPT-YFP REPRESSOR BY OVEREXPRESSION, ISOFORM D-RELATED"/>
    <property type="match status" value="1"/>
</dbReference>
<comment type="caution">
    <text evidence="3">The sequence shown here is derived from an EMBL/GenBank/DDBJ whole genome shotgun (WGS) entry which is preliminary data.</text>
</comment>
<proteinExistence type="predicted"/>
<dbReference type="EMBL" id="JAPWTK010000056">
    <property type="protein sequence ID" value="KAJ8953479.1"/>
    <property type="molecule type" value="Genomic_DNA"/>
</dbReference>
<dbReference type="PROSITE" id="PS51029">
    <property type="entry name" value="MADF"/>
    <property type="match status" value="1"/>
</dbReference>
<dbReference type="Pfam" id="PF10545">
    <property type="entry name" value="MADF_DNA_bdg"/>
    <property type="match status" value="1"/>
</dbReference>
<gene>
    <name evidence="3" type="ORF">NQ318_023600</name>
</gene>
<name>A0AAV8YP29_9CUCU</name>
<evidence type="ECO:0000313" key="3">
    <source>
        <dbReference type="EMBL" id="KAJ8953479.1"/>
    </source>
</evidence>
<feature type="domain" description="MADF" evidence="2">
    <location>
        <begin position="14"/>
        <end position="112"/>
    </location>
</feature>
<dbReference type="InterPro" id="IPR006578">
    <property type="entry name" value="MADF-dom"/>
</dbReference>